<gene>
    <name evidence="2" type="ORF">HELGO_WM9888</name>
</gene>
<sequence length="125" mass="14878">MDNILLEETDNSPKVIMSKQDGLIQFEGKSYPENTFAFYRPITEWLKEYFKVPMDSKETVVNFKFLYFNSATTQIIFEILDILDDAAIDNIKVNWFYDRESQNGYEDYEDYSEEFPNLNIEAITY</sequence>
<dbReference type="EMBL" id="CACVAU010000001">
    <property type="protein sequence ID" value="CAA6800220.1"/>
    <property type="molecule type" value="Genomic_DNA"/>
</dbReference>
<dbReference type="AlphaFoldDB" id="A0A6S6RY37"/>
<accession>A0A6S6RY37</accession>
<evidence type="ECO:0000259" key="1">
    <source>
        <dbReference type="Pfam" id="PF09345"/>
    </source>
</evidence>
<feature type="domain" description="SiaC family regulatory phosphoprotein" evidence="1">
    <location>
        <begin position="6"/>
        <end position="124"/>
    </location>
</feature>
<proteinExistence type="predicted"/>
<evidence type="ECO:0000313" key="2">
    <source>
        <dbReference type="EMBL" id="CAA6800220.1"/>
    </source>
</evidence>
<reference evidence="2" key="1">
    <citation type="submission" date="2020-01" db="EMBL/GenBank/DDBJ databases">
        <authorList>
            <person name="Meier V. D."/>
            <person name="Meier V D."/>
        </authorList>
    </citation>
    <scope>NUCLEOTIDE SEQUENCE</scope>
    <source>
        <strain evidence="2">HLG_WM_MAG_05</strain>
    </source>
</reference>
<protein>
    <recommendedName>
        <fullName evidence="1">SiaC family regulatory phosphoprotein domain-containing protein</fullName>
    </recommendedName>
</protein>
<organism evidence="2">
    <name type="scientific">uncultured Sulfurovum sp</name>
    <dbReference type="NCBI Taxonomy" id="269237"/>
    <lineage>
        <taxon>Bacteria</taxon>
        <taxon>Pseudomonadati</taxon>
        <taxon>Campylobacterota</taxon>
        <taxon>Epsilonproteobacteria</taxon>
        <taxon>Campylobacterales</taxon>
        <taxon>Sulfurovaceae</taxon>
        <taxon>Sulfurovum</taxon>
        <taxon>environmental samples</taxon>
    </lineage>
</organism>
<dbReference type="Pfam" id="PF09345">
    <property type="entry name" value="SiaC"/>
    <property type="match status" value="1"/>
</dbReference>
<dbReference type="InterPro" id="IPR018530">
    <property type="entry name" value="SiaC"/>
</dbReference>
<name>A0A6S6RY37_9BACT</name>